<dbReference type="Pfam" id="PF05402">
    <property type="entry name" value="PqqD"/>
    <property type="match status" value="1"/>
</dbReference>
<accession>A0A845L4Y4</accession>
<dbReference type="Proteomes" id="UP000471031">
    <property type="component" value="Unassembled WGS sequence"/>
</dbReference>
<evidence type="ECO:0000313" key="1">
    <source>
        <dbReference type="EMBL" id="MZP41652.1"/>
    </source>
</evidence>
<dbReference type="EMBL" id="WXEX01000001">
    <property type="protein sequence ID" value="MZP41652.1"/>
    <property type="molecule type" value="Genomic_DNA"/>
</dbReference>
<protein>
    <submittedName>
        <fullName evidence="1">PqqD family peptide modification chaperone</fullName>
    </submittedName>
</protein>
<dbReference type="RefSeq" id="WP_161260230.1">
    <property type="nucleotide sequence ID" value="NZ_JAFBDC010000001.1"/>
</dbReference>
<dbReference type="InterPro" id="IPR008792">
    <property type="entry name" value="PQQD"/>
</dbReference>
<gene>
    <name evidence="1" type="ORF">GTO89_01230</name>
</gene>
<proteinExistence type="predicted"/>
<dbReference type="InterPro" id="IPR041881">
    <property type="entry name" value="PqqD_sf"/>
</dbReference>
<comment type="caution">
    <text evidence="1">The sequence shown here is derived from an EMBL/GenBank/DDBJ whole genome shotgun (WGS) entry which is preliminary data.</text>
</comment>
<dbReference type="Gene3D" id="1.10.10.1150">
    <property type="entry name" value="Coenzyme PQQ synthesis protein D (PqqD)"/>
    <property type="match status" value="1"/>
</dbReference>
<sequence>MADKVYKLADRFSLFKGDFQEARFYLFNIEDGSMFRLNEVSYDMLSLFDGVTTVDAILSRLKSEYRADAQTIDRDFLTLIDSCLDKGILISGGE</sequence>
<reference evidence="1 2" key="1">
    <citation type="submission" date="2020-01" db="EMBL/GenBank/DDBJ databases">
        <title>Whole genome sequence of Heliobacterium gestii DSM 11169.</title>
        <authorList>
            <person name="Kyndt J.A."/>
            <person name="Meyer T.E."/>
        </authorList>
    </citation>
    <scope>NUCLEOTIDE SEQUENCE [LARGE SCALE GENOMIC DNA]</scope>
    <source>
        <strain evidence="1 2">DSM 11169</strain>
    </source>
</reference>
<organism evidence="1 2">
    <name type="scientific">Heliomicrobium gestii</name>
    <name type="common">Heliobacterium gestii</name>
    <dbReference type="NCBI Taxonomy" id="2699"/>
    <lineage>
        <taxon>Bacteria</taxon>
        <taxon>Bacillati</taxon>
        <taxon>Bacillota</taxon>
        <taxon>Clostridia</taxon>
        <taxon>Eubacteriales</taxon>
        <taxon>Heliobacteriaceae</taxon>
        <taxon>Heliomicrobium</taxon>
    </lineage>
</organism>
<evidence type="ECO:0000313" key="2">
    <source>
        <dbReference type="Proteomes" id="UP000471031"/>
    </source>
</evidence>
<name>A0A845L4Y4_HELGE</name>
<dbReference type="AlphaFoldDB" id="A0A845L4Y4"/>
<keyword evidence="2" id="KW-1185">Reference proteome</keyword>